<protein>
    <recommendedName>
        <fullName evidence="3">DUF1641 domain-containing protein</fullName>
    </recommendedName>
</protein>
<dbReference type="InterPro" id="IPR012440">
    <property type="entry name" value="DUF1641"/>
</dbReference>
<dbReference type="AlphaFoldDB" id="A0A1A6B8N7"/>
<sequence length="183" mass="18731">MTANGQVMAISPADALRDRLDDPQIASSLNSLLDHADLLAILVASIDGFLRRGDEIGESLAAAVGELNLSSLSAQSIPGAESLKDVDLPGLAASLASLSGAVVGATPALNTLLTSRLTDPEAAEVLALLGQALVEGKAAAEADPGGPKGLFGMWRVTKDKDVQRGLGLLVQVARAFGRRLAQE</sequence>
<name>A0A1A6B8N7_MYCGO</name>
<dbReference type="PANTHER" id="PTHR39180:SF2">
    <property type="entry name" value="DUF1641 DOMAIN-CONTAINING PROTEIN"/>
    <property type="match status" value="1"/>
</dbReference>
<proteinExistence type="predicted"/>
<organism evidence="1 2">
    <name type="scientific">Mycobacterium gordonae</name>
    <dbReference type="NCBI Taxonomy" id="1778"/>
    <lineage>
        <taxon>Bacteria</taxon>
        <taxon>Bacillati</taxon>
        <taxon>Actinomycetota</taxon>
        <taxon>Actinomycetes</taxon>
        <taxon>Mycobacteriales</taxon>
        <taxon>Mycobacteriaceae</taxon>
        <taxon>Mycobacterium</taxon>
    </lineage>
</organism>
<reference evidence="1 2" key="1">
    <citation type="submission" date="2016-06" db="EMBL/GenBank/DDBJ databases">
        <authorList>
            <person name="Kjaerup R.B."/>
            <person name="Dalgaard T.S."/>
            <person name="Juul-Madsen H.R."/>
        </authorList>
    </citation>
    <scope>NUCLEOTIDE SEQUENCE [LARGE SCALE GENOMIC DNA]</scope>
    <source>
        <strain evidence="1 2">1245752.6</strain>
    </source>
</reference>
<dbReference type="OrthoDB" id="3789971at2"/>
<dbReference type="RefSeq" id="WP_065136835.1">
    <property type="nucleotide sequence ID" value="NZ_MAEM01000507.1"/>
</dbReference>
<gene>
    <name evidence="1" type="ORF">A9W98_33960</name>
</gene>
<accession>A0A1A6B8N7</accession>
<dbReference type="EMBL" id="MAEM01000507">
    <property type="protein sequence ID" value="OBR98687.1"/>
    <property type="molecule type" value="Genomic_DNA"/>
</dbReference>
<evidence type="ECO:0000313" key="2">
    <source>
        <dbReference type="Proteomes" id="UP000093757"/>
    </source>
</evidence>
<dbReference type="PANTHER" id="PTHR39180">
    <property type="match status" value="1"/>
</dbReference>
<evidence type="ECO:0000313" key="1">
    <source>
        <dbReference type="EMBL" id="OBR98687.1"/>
    </source>
</evidence>
<dbReference type="Pfam" id="PF07849">
    <property type="entry name" value="DUF1641"/>
    <property type="match status" value="1"/>
</dbReference>
<comment type="caution">
    <text evidence="1">The sequence shown here is derived from an EMBL/GenBank/DDBJ whole genome shotgun (WGS) entry which is preliminary data.</text>
</comment>
<dbReference type="Proteomes" id="UP000093757">
    <property type="component" value="Unassembled WGS sequence"/>
</dbReference>
<evidence type="ECO:0008006" key="3">
    <source>
        <dbReference type="Google" id="ProtNLM"/>
    </source>
</evidence>